<dbReference type="Pfam" id="PF01408">
    <property type="entry name" value="GFO_IDH_MocA"/>
    <property type="match status" value="1"/>
</dbReference>
<gene>
    <name evidence="5" type="ORF">DOK78_000137</name>
</gene>
<dbReference type="InterPro" id="IPR055170">
    <property type="entry name" value="GFO_IDH_MocA-like_dom"/>
</dbReference>
<dbReference type="PANTHER" id="PTHR22604:SF105">
    <property type="entry name" value="TRANS-1,2-DIHYDROBENZENE-1,2-DIOL DEHYDROGENASE"/>
    <property type="match status" value="1"/>
</dbReference>
<dbReference type="PANTHER" id="PTHR22604">
    <property type="entry name" value="OXIDOREDUCTASES"/>
    <property type="match status" value="1"/>
</dbReference>
<reference evidence="5 6" key="1">
    <citation type="submission" date="2024-03" db="EMBL/GenBank/DDBJ databases">
        <title>The Genome Sequence of Enterococcus sp. DIV2402.</title>
        <authorList>
            <consortium name="The Broad Institute Genomics Platform"/>
            <consortium name="The Broad Institute Microbial Omics Core"/>
            <consortium name="The Broad Institute Genomic Center for Infectious Diseases"/>
            <person name="Earl A."/>
            <person name="Manson A."/>
            <person name="Gilmore M."/>
            <person name="Schwartman J."/>
            <person name="Shea T."/>
            <person name="Abouelleil A."/>
            <person name="Cao P."/>
            <person name="Chapman S."/>
            <person name="Cusick C."/>
            <person name="Young S."/>
            <person name="Neafsey D."/>
            <person name="Nusbaum C."/>
            <person name="Birren B."/>
        </authorList>
    </citation>
    <scope>NUCLEOTIDE SEQUENCE [LARGE SCALE GENOMIC DNA]</scope>
    <source>
        <strain evidence="5 6">DIV2402</strain>
    </source>
</reference>
<evidence type="ECO:0000313" key="5">
    <source>
        <dbReference type="EMBL" id="WYJ75562.1"/>
    </source>
</evidence>
<comment type="similarity">
    <text evidence="1">Belongs to the Gfo/Idh/MocA family.</text>
</comment>
<dbReference type="Pfam" id="PF22725">
    <property type="entry name" value="GFO_IDH_MocA_C3"/>
    <property type="match status" value="1"/>
</dbReference>
<keyword evidence="2" id="KW-0560">Oxidoreductase</keyword>
<dbReference type="SUPFAM" id="SSF51735">
    <property type="entry name" value="NAD(P)-binding Rossmann-fold domains"/>
    <property type="match status" value="1"/>
</dbReference>
<keyword evidence="6" id="KW-1185">Reference proteome</keyword>
<dbReference type="EMBL" id="CP147251">
    <property type="protein sequence ID" value="WYJ75562.1"/>
    <property type="molecule type" value="Genomic_DNA"/>
</dbReference>
<feature type="domain" description="Gfo/Idh/MocA-like oxidoreductase N-terminal" evidence="3">
    <location>
        <begin position="2"/>
        <end position="118"/>
    </location>
</feature>
<dbReference type="RefSeq" id="WP_207871741.1">
    <property type="nucleotide sequence ID" value="NZ_CP147251.1"/>
</dbReference>
<evidence type="ECO:0008006" key="7">
    <source>
        <dbReference type="Google" id="ProtNLM"/>
    </source>
</evidence>
<dbReference type="InterPro" id="IPR000683">
    <property type="entry name" value="Gfo/Idh/MocA-like_OxRdtase_N"/>
</dbReference>
<dbReference type="InterPro" id="IPR036291">
    <property type="entry name" value="NAD(P)-bd_dom_sf"/>
</dbReference>
<evidence type="ECO:0000256" key="1">
    <source>
        <dbReference type="ARBA" id="ARBA00010928"/>
    </source>
</evidence>
<accession>A0ABZ2SJ68</accession>
<sequence>MIHYGIISAAQIVPRFVAGVKESKDGEVVAIAARDYARAQEMAEQLEIPNVYGSYQELLQDTTIDIVYIAVYNKGHYETAKEALLANKHVLLEKPFTLNWDEAEELFDLARERQLFIMEAQKALFLPITQIVKEKIEAGAIGTVNYMQSITAYPTVHHIDWFYSVEAGGGALRGSGGYPLQYMLYVTGGAIVEAAGTAVRNPHESDTQCDVSVLFENKVQGNIFITTHLDLPSQLTFYGTKGELTIPNFWKATNATLLCEGKTEKFEQPYQSEFVFEVNHVNDCLQKGLLESPVVTKELTLQTVELFEQLYQQWES</sequence>
<name>A0ABZ2SJ68_9ENTE</name>
<organism evidence="5 6">
    <name type="scientific">Candidatus Enterococcus lowellii</name>
    <dbReference type="NCBI Taxonomy" id="2230877"/>
    <lineage>
        <taxon>Bacteria</taxon>
        <taxon>Bacillati</taxon>
        <taxon>Bacillota</taxon>
        <taxon>Bacilli</taxon>
        <taxon>Lactobacillales</taxon>
        <taxon>Enterococcaceae</taxon>
        <taxon>Enterococcus</taxon>
    </lineage>
</organism>
<feature type="domain" description="GFO/IDH/MocA-like oxidoreductase" evidence="4">
    <location>
        <begin position="130"/>
        <end position="244"/>
    </location>
</feature>
<dbReference type="Gene3D" id="3.40.50.720">
    <property type="entry name" value="NAD(P)-binding Rossmann-like Domain"/>
    <property type="match status" value="1"/>
</dbReference>
<evidence type="ECO:0000313" key="6">
    <source>
        <dbReference type="Proteomes" id="UP000664701"/>
    </source>
</evidence>
<proteinExistence type="inferred from homology"/>
<protein>
    <recommendedName>
        <fullName evidence="7">Gfo/Idh/MocA family oxidoreductase</fullName>
    </recommendedName>
</protein>
<dbReference type="InterPro" id="IPR050984">
    <property type="entry name" value="Gfo/Idh/MocA_domain"/>
</dbReference>
<dbReference type="Gene3D" id="3.30.360.10">
    <property type="entry name" value="Dihydrodipicolinate Reductase, domain 2"/>
    <property type="match status" value="1"/>
</dbReference>
<dbReference type="Proteomes" id="UP000664701">
    <property type="component" value="Chromosome"/>
</dbReference>
<evidence type="ECO:0000256" key="2">
    <source>
        <dbReference type="ARBA" id="ARBA00023002"/>
    </source>
</evidence>
<dbReference type="SUPFAM" id="SSF55347">
    <property type="entry name" value="Glyceraldehyde-3-phosphate dehydrogenase-like, C-terminal domain"/>
    <property type="match status" value="1"/>
</dbReference>
<evidence type="ECO:0000259" key="3">
    <source>
        <dbReference type="Pfam" id="PF01408"/>
    </source>
</evidence>
<evidence type="ECO:0000259" key="4">
    <source>
        <dbReference type="Pfam" id="PF22725"/>
    </source>
</evidence>